<sequence>MEEQEQPAPSSGSLKISLKLAGIRKEADKPGEPAAAAPQEENPNNADQPGSSTDRQMPFYCFSERLPSPSKLSGSTDLLAQFNLSSAYQKYCTPGKIKPDFASYLPNLSDTENLCSNISSSTLLRTLIEKPPITGKMIVLPSDMKGFQLTPGSVTDAYRLFDTRDVLKLIGDASSGSQDTYDEFGKNFNDPESVKEAHRRTNKRVLEDPEVLDERKIRKHKKKEKKSKKEKKERREAEEEKSGASFY</sequence>
<dbReference type="Proteomes" id="UP000887576">
    <property type="component" value="Unplaced"/>
</dbReference>
<organism evidence="1 2">
    <name type="scientific">Panagrolaimus sp. JU765</name>
    <dbReference type="NCBI Taxonomy" id="591449"/>
    <lineage>
        <taxon>Eukaryota</taxon>
        <taxon>Metazoa</taxon>
        <taxon>Ecdysozoa</taxon>
        <taxon>Nematoda</taxon>
        <taxon>Chromadorea</taxon>
        <taxon>Rhabditida</taxon>
        <taxon>Tylenchina</taxon>
        <taxon>Panagrolaimomorpha</taxon>
        <taxon>Panagrolaimoidea</taxon>
        <taxon>Panagrolaimidae</taxon>
        <taxon>Panagrolaimus</taxon>
    </lineage>
</organism>
<accession>A0AC34Q9K1</accession>
<protein>
    <submittedName>
        <fullName evidence="2">Mediator of RNA polymerase II transcription subunit 19</fullName>
    </submittedName>
</protein>
<proteinExistence type="predicted"/>
<evidence type="ECO:0000313" key="1">
    <source>
        <dbReference type="Proteomes" id="UP000887576"/>
    </source>
</evidence>
<reference evidence="2" key="1">
    <citation type="submission" date="2022-11" db="UniProtKB">
        <authorList>
            <consortium name="WormBaseParasite"/>
        </authorList>
    </citation>
    <scope>IDENTIFICATION</scope>
</reference>
<name>A0AC34Q9K1_9BILA</name>
<dbReference type="WBParaSite" id="JU765_v2.g14223.t1">
    <property type="protein sequence ID" value="JU765_v2.g14223.t1"/>
    <property type="gene ID" value="JU765_v2.g14223"/>
</dbReference>
<evidence type="ECO:0000313" key="2">
    <source>
        <dbReference type="WBParaSite" id="JU765_v2.g14223.t1"/>
    </source>
</evidence>